<dbReference type="Gene3D" id="3.30.70.100">
    <property type="match status" value="1"/>
</dbReference>
<evidence type="ECO:0000259" key="1">
    <source>
        <dbReference type="PROSITE" id="PS51725"/>
    </source>
</evidence>
<dbReference type="AlphaFoldDB" id="A0A0X8FB57"/>
<name>A0A0X8FB57_9LACT</name>
<dbReference type="EMBL" id="CP014160">
    <property type="protein sequence ID" value="AMB93945.1"/>
    <property type="molecule type" value="Genomic_DNA"/>
</dbReference>
<feature type="domain" description="ABM" evidence="1">
    <location>
        <begin position="2"/>
        <end position="92"/>
    </location>
</feature>
<evidence type="ECO:0000313" key="3">
    <source>
        <dbReference type="EMBL" id="PKZ21105.1"/>
    </source>
</evidence>
<dbReference type="Proteomes" id="UP000234239">
    <property type="component" value="Unassembled WGS sequence"/>
</dbReference>
<evidence type="ECO:0000313" key="5">
    <source>
        <dbReference type="Proteomes" id="UP000234239"/>
    </source>
</evidence>
<dbReference type="Pfam" id="PF03992">
    <property type="entry name" value="ABM"/>
    <property type="match status" value="1"/>
</dbReference>
<dbReference type="EMBL" id="PKGY01000004">
    <property type="protein sequence ID" value="PKZ21105.1"/>
    <property type="molecule type" value="Genomic_DNA"/>
</dbReference>
<dbReference type="PROSITE" id="PS51725">
    <property type="entry name" value="ABM"/>
    <property type="match status" value="1"/>
</dbReference>
<protein>
    <submittedName>
        <fullName evidence="3">Antibiotic biosynthesis monooxygenase</fullName>
    </submittedName>
</protein>
<dbReference type="OrthoDB" id="1645001at2"/>
<proteinExistence type="predicted"/>
<dbReference type="InterPro" id="IPR011008">
    <property type="entry name" value="Dimeric_a/b-barrel"/>
</dbReference>
<reference evidence="4" key="2">
    <citation type="submission" date="2016-01" db="EMBL/GenBank/DDBJ databases">
        <title>Six Aerococcus type strain genome sequencing and assembly using PacBio and Illumina Hiseq.</title>
        <authorList>
            <person name="Carkaci D."/>
            <person name="Dargis R."/>
            <person name="Nielsen X.C."/>
            <person name="Skovgaard O."/>
            <person name="Fuursted K."/>
            <person name="Christensen J.J."/>
        </authorList>
    </citation>
    <scope>NUCLEOTIDE SEQUENCE [LARGE SCALE GENOMIC DNA]</scope>
    <source>
        <strain evidence="4">CCUG43001</strain>
    </source>
</reference>
<keyword evidence="3" id="KW-0503">Monooxygenase</keyword>
<dbReference type="RefSeq" id="WP_067973429.1">
    <property type="nucleotide sequence ID" value="NZ_CAJHKM010000005.1"/>
</dbReference>
<organism evidence="2 4">
    <name type="scientific">Aerococcus sanguinicola</name>
    <dbReference type="NCBI Taxonomy" id="119206"/>
    <lineage>
        <taxon>Bacteria</taxon>
        <taxon>Bacillati</taxon>
        <taxon>Bacillota</taxon>
        <taxon>Bacilli</taxon>
        <taxon>Lactobacillales</taxon>
        <taxon>Aerococcaceae</taxon>
        <taxon>Aerococcus</taxon>
    </lineage>
</organism>
<keyword evidence="4" id="KW-1185">Reference proteome</keyword>
<evidence type="ECO:0000313" key="2">
    <source>
        <dbReference type="EMBL" id="AMB93945.1"/>
    </source>
</evidence>
<evidence type="ECO:0000313" key="4">
    <source>
        <dbReference type="Proteomes" id="UP000069912"/>
    </source>
</evidence>
<accession>A0A0X8FB57</accession>
<dbReference type="KEGG" id="asan:AWM72_03805"/>
<dbReference type="SUPFAM" id="SSF54909">
    <property type="entry name" value="Dimeric alpha+beta barrel"/>
    <property type="match status" value="1"/>
</dbReference>
<dbReference type="GeneID" id="92903195"/>
<reference evidence="2 4" key="1">
    <citation type="journal article" date="2016" name="Genome Announc.">
        <title>Complete Genome Sequences of Aerococcus christensenii CCUG 28831T, Aerococcus sanguinicola CCUG 43001T, Aerococcus urinae CCUG 36881T, Aerococcus urinaeequi CCUG 28094T, Aerococcus urinaehominis CCUG 42038 BT, and Aerococcus viridans CCUG 4311T.</title>
        <authorList>
            <person name="Carkaci D."/>
            <person name="Dargis R."/>
            <person name="Nielsen X.C."/>
            <person name="Skovgaard O."/>
            <person name="Fuursted K."/>
            <person name="Christensen J.J."/>
        </authorList>
    </citation>
    <scope>NUCLEOTIDE SEQUENCE [LARGE SCALE GENOMIC DNA]</scope>
    <source>
        <strain evidence="2 4">CCUG43001</strain>
    </source>
</reference>
<keyword evidence="3" id="KW-0560">Oxidoreductase</keyword>
<dbReference type="InterPro" id="IPR007138">
    <property type="entry name" value="ABM_dom"/>
</dbReference>
<reference evidence="3 5" key="3">
    <citation type="submission" date="2017-12" db="EMBL/GenBank/DDBJ databases">
        <title>Phylogenetic diversity of female urinary microbiome.</title>
        <authorList>
            <person name="Thomas-White K."/>
            <person name="Wolfe A.J."/>
        </authorList>
    </citation>
    <scope>NUCLEOTIDE SEQUENCE [LARGE SCALE GENOMIC DNA]</scope>
    <source>
        <strain evidence="3 5">UMB0139</strain>
    </source>
</reference>
<dbReference type="Proteomes" id="UP000069912">
    <property type="component" value="Chromosome"/>
</dbReference>
<dbReference type="GO" id="GO:0004497">
    <property type="term" value="F:monooxygenase activity"/>
    <property type="evidence" value="ECO:0007669"/>
    <property type="project" value="UniProtKB-KW"/>
</dbReference>
<sequence length="102" mass="11641">MFVILQKITTEAEHTEDVIKKLGDREIITEQDGFIDMSVLKAEEQEDGKDIVFVIGRWENKDAWAAWEASDKRDQPNDPDKSEIISMTAGKFDSQVILEGKK</sequence>
<gene>
    <name evidence="2" type="ORF">AWM72_03805</name>
    <name evidence="3" type="ORF">CYJ28_07930</name>
</gene>